<dbReference type="InterPro" id="IPR001296">
    <property type="entry name" value="Glyco_trans_1"/>
</dbReference>
<organism evidence="10 11">
    <name type="scientific">Alkalibacter rhizosphaerae</name>
    <dbReference type="NCBI Taxonomy" id="2815577"/>
    <lineage>
        <taxon>Bacteria</taxon>
        <taxon>Bacillati</taxon>
        <taxon>Bacillota</taxon>
        <taxon>Clostridia</taxon>
        <taxon>Eubacteriales</taxon>
        <taxon>Eubacteriaceae</taxon>
        <taxon>Alkalibacter</taxon>
    </lineage>
</organism>
<dbReference type="NCBIfam" id="TIGR02095">
    <property type="entry name" value="glgA"/>
    <property type="match status" value="1"/>
</dbReference>
<comment type="function">
    <text evidence="2 7">Synthesizes alpha-1,4-glucan chains using ADP-glucose.</text>
</comment>
<evidence type="ECO:0000256" key="4">
    <source>
        <dbReference type="ARBA" id="ARBA00022676"/>
    </source>
</evidence>
<dbReference type="NCBIfam" id="NF001898">
    <property type="entry name" value="PRK00654.1-1"/>
    <property type="match status" value="1"/>
</dbReference>
<dbReference type="RefSeq" id="WP_207299978.1">
    <property type="nucleotide sequence ID" value="NZ_CP071444.1"/>
</dbReference>
<evidence type="ECO:0000313" key="10">
    <source>
        <dbReference type="EMBL" id="QSX08637.1"/>
    </source>
</evidence>
<comment type="catalytic activity">
    <reaction evidence="1 7">
        <text>[(1-&gt;4)-alpha-D-glucosyl](n) + ADP-alpha-D-glucose = [(1-&gt;4)-alpha-D-glucosyl](n+1) + ADP + H(+)</text>
        <dbReference type="Rhea" id="RHEA:18189"/>
        <dbReference type="Rhea" id="RHEA-COMP:9584"/>
        <dbReference type="Rhea" id="RHEA-COMP:9587"/>
        <dbReference type="ChEBI" id="CHEBI:15378"/>
        <dbReference type="ChEBI" id="CHEBI:15444"/>
        <dbReference type="ChEBI" id="CHEBI:57498"/>
        <dbReference type="ChEBI" id="CHEBI:456216"/>
        <dbReference type="EC" id="2.4.1.21"/>
    </reaction>
</comment>
<dbReference type="AlphaFoldDB" id="A0A974XEZ9"/>
<dbReference type="GO" id="GO:0004373">
    <property type="term" value="F:alpha-1,4-glucan glucosyltransferase (UDP-glucose donor) activity"/>
    <property type="evidence" value="ECO:0007669"/>
    <property type="project" value="InterPro"/>
</dbReference>
<dbReference type="Gene3D" id="3.40.50.2000">
    <property type="entry name" value="Glycogen Phosphorylase B"/>
    <property type="match status" value="2"/>
</dbReference>
<accession>A0A974XEZ9</accession>
<keyword evidence="5 7" id="KW-0808">Transferase</keyword>
<evidence type="ECO:0000256" key="1">
    <source>
        <dbReference type="ARBA" id="ARBA00001478"/>
    </source>
</evidence>
<dbReference type="Proteomes" id="UP000663499">
    <property type="component" value="Chromosome"/>
</dbReference>
<dbReference type="PANTHER" id="PTHR45825">
    <property type="entry name" value="GRANULE-BOUND STARCH SYNTHASE 1, CHLOROPLASTIC/AMYLOPLASTIC"/>
    <property type="match status" value="1"/>
</dbReference>
<evidence type="ECO:0000256" key="3">
    <source>
        <dbReference type="ARBA" id="ARBA00010281"/>
    </source>
</evidence>
<sequence length="478" mass="55069">MNILFAAAEVVPFIKTGGLADVAGSLPAALNKGTTQVRVVLPLYKSIKEKYGDLLEKVTEYTVDLGWRNQYVGVFSLEHNGVLHYFLDNEYYFNRDGIYGFFDDGERFSWFSKAAVLLCKHVDFKPDVIHANDWHTALMNLYVADFAIGDEDYKNMKTVFTIHNLKYQGVFDADMMGDVMGIDIRYFHEDGIRFYNQINFMKGGIVYSDAVTTVSESYATEILDPYFGEQLDGILRKHQDKLHGIVNGIDYEEFSPSKDPHLYSNYDLRSVHTRKRENKAWLQNRWGLPTEGDIPMIGMVSRLVDMKGLDLVAHIFEELIQEDIQFVVLGTGDKEYEDMFRYFAHRYPEKVRANIHFSEGEAHQIYAGSDMFLMPSKFEPCGISQLISLRYGTIPIVRSIGGLRDTVEPYDREKQTGNGFSFTDYNAHDMLFTIKHALSTYNDKDAWKELIRRAMKSKNDWNASSAKYRKLYGNLMKK</sequence>
<dbReference type="InterPro" id="IPR011835">
    <property type="entry name" value="GS/SS"/>
</dbReference>
<dbReference type="NCBIfam" id="NF001899">
    <property type="entry name" value="PRK00654.1-2"/>
    <property type="match status" value="1"/>
</dbReference>
<evidence type="ECO:0000256" key="5">
    <source>
        <dbReference type="ARBA" id="ARBA00022679"/>
    </source>
</evidence>
<name>A0A974XEZ9_9FIRM</name>
<evidence type="ECO:0000313" key="11">
    <source>
        <dbReference type="Proteomes" id="UP000663499"/>
    </source>
</evidence>
<dbReference type="GO" id="GO:0009011">
    <property type="term" value="F:alpha-1,4-glucan glucosyltransferase (ADP-glucose donor) activity"/>
    <property type="evidence" value="ECO:0007669"/>
    <property type="project" value="UniProtKB-UniRule"/>
</dbReference>
<reference evidence="10" key="1">
    <citation type="submission" date="2021-03" db="EMBL/GenBank/DDBJ databases">
        <title>Alkalibacter marinus sp. nov., isolated from tidal flat sediment.</title>
        <authorList>
            <person name="Namirimu T."/>
            <person name="Yang J.-A."/>
            <person name="Yang S.-H."/>
            <person name="Kim Y.-J."/>
            <person name="Kwon K.K."/>
        </authorList>
    </citation>
    <scope>NUCLEOTIDE SEQUENCE</scope>
    <source>
        <strain evidence="10">ES005</strain>
    </source>
</reference>
<dbReference type="Pfam" id="PF08323">
    <property type="entry name" value="Glyco_transf_5"/>
    <property type="match status" value="1"/>
</dbReference>
<evidence type="ECO:0000256" key="6">
    <source>
        <dbReference type="ARBA" id="ARBA00023056"/>
    </source>
</evidence>
<evidence type="ECO:0000259" key="8">
    <source>
        <dbReference type="Pfam" id="PF00534"/>
    </source>
</evidence>
<dbReference type="CDD" id="cd03791">
    <property type="entry name" value="GT5_Glycogen_synthase_DULL1-like"/>
    <property type="match status" value="1"/>
</dbReference>
<dbReference type="HAMAP" id="MF_00484">
    <property type="entry name" value="Glycogen_synth"/>
    <property type="match status" value="1"/>
</dbReference>
<keyword evidence="11" id="KW-1185">Reference proteome</keyword>
<comment type="pathway">
    <text evidence="7">Glycan biosynthesis; glycogen biosynthesis.</text>
</comment>
<dbReference type="SUPFAM" id="SSF53756">
    <property type="entry name" value="UDP-Glycosyltransferase/glycogen phosphorylase"/>
    <property type="match status" value="1"/>
</dbReference>
<protein>
    <recommendedName>
        <fullName evidence="7">Glycogen synthase</fullName>
        <ecNumber evidence="7">2.4.1.21</ecNumber>
    </recommendedName>
    <alternativeName>
        <fullName evidence="7">Starch [bacterial glycogen] synthase</fullName>
    </alternativeName>
</protein>
<keyword evidence="6 7" id="KW-0320">Glycogen biosynthesis</keyword>
<dbReference type="PANTHER" id="PTHR45825:SF11">
    <property type="entry name" value="ALPHA AMYLASE DOMAIN-CONTAINING PROTEIN"/>
    <property type="match status" value="1"/>
</dbReference>
<dbReference type="KEGG" id="alka:J0B03_00660"/>
<evidence type="ECO:0000256" key="2">
    <source>
        <dbReference type="ARBA" id="ARBA00002764"/>
    </source>
</evidence>
<proteinExistence type="inferred from homology"/>
<dbReference type="EMBL" id="CP071444">
    <property type="protein sequence ID" value="QSX08637.1"/>
    <property type="molecule type" value="Genomic_DNA"/>
</dbReference>
<comment type="similarity">
    <text evidence="3 7">Belongs to the glycosyltransferase 1 family. Bacterial/plant glycogen synthase subfamily.</text>
</comment>
<dbReference type="InterPro" id="IPR013534">
    <property type="entry name" value="Starch_synth_cat_dom"/>
</dbReference>
<evidence type="ECO:0000256" key="7">
    <source>
        <dbReference type="HAMAP-Rule" id="MF_00484"/>
    </source>
</evidence>
<evidence type="ECO:0000259" key="9">
    <source>
        <dbReference type="Pfam" id="PF08323"/>
    </source>
</evidence>
<dbReference type="GO" id="GO:0005978">
    <property type="term" value="P:glycogen biosynthetic process"/>
    <property type="evidence" value="ECO:0007669"/>
    <property type="project" value="UniProtKB-UniRule"/>
</dbReference>
<dbReference type="EC" id="2.4.1.21" evidence="7"/>
<feature type="domain" description="Starch synthase catalytic" evidence="9">
    <location>
        <begin position="2"/>
        <end position="237"/>
    </location>
</feature>
<keyword evidence="4 7" id="KW-0328">Glycosyltransferase</keyword>
<dbReference type="Pfam" id="PF00534">
    <property type="entry name" value="Glycos_transf_1"/>
    <property type="match status" value="1"/>
</dbReference>
<feature type="domain" description="Glycosyl transferase family 1" evidence="8">
    <location>
        <begin position="288"/>
        <end position="449"/>
    </location>
</feature>
<feature type="binding site" evidence="7">
    <location>
        <position position="15"/>
    </location>
    <ligand>
        <name>ADP-alpha-D-glucose</name>
        <dbReference type="ChEBI" id="CHEBI:57498"/>
    </ligand>
</feature>
<gene>
    <name evidence="7 10" type="primary">glgA</name>
    <name evidence="10" type="ORF">J0B03_00660</name>
</gene>